<gene>
    <name evidence="1" type="ORF">AJ80_07040</name>
</gene>
<evidence type="ECO:0000313" key="1">
    <source>
        <dbReference type="EMBL" id="PGH11672.1"/>
    </source>
</evidence>
<accession>A0A2B7XSR2</accession>
<dbReference type="AlphaFoldDB" id="A0A2B7XSR2"/>
<keyword evidence="2" id="KW-1185">Reference proteome</keyword>
<evidence type="ECO:0000313" key="2">
    <source>
        <dbReference type="Proteomes" id="UP000224634"/>
    </source>
</evidence>
<organism evidence="1 2">
    <name type="scientific">Polytolypa hystricis (strain UAMH7299)</name>
    <dbReference type="NCBI Taxonomy" id="1447883"/>
    <lineage>
        <taxon>Eukaryota</taxon>
        <taxon>Fungi</taxon>
        <taxon>Dikarya</taxon>
        <taxon>Ascomycota</taxon>
        <taxon>Pezizomycotina</taxon>
        <taxon>Eurotiomycetes</taxon>
        <taxon>Eurotiomycetidae</taxon>
        <taxon>Onygenales</taxon>
        <taxon>Onygenales incertae sedis</taxon>
        <taxon>Polytolypa</taxon>
    </lineage>
</organism>
<dbReference type="SUPFAM" id="SSF50249">
    <property type="entry name" value="Nucleic acid-binding proteins"/>
    <property type="match status" value="1"/>
</dbReference>
<protein>
    <submittedName>
        <fullName evidence="1">Uncharacterized protein</fullName>
    </submittedName>
</protein>
<reference evidence="1 2" key="1">
    <citation type="submission" date="2017-10" db="EMBL/GenBank/DDBJ databases">
        <title>Comparative genomics in systemic dimorphic fungi from Ajellomycetaceae.</title>
        <authorList>
            <person name="Munoz J.F."/>
            <person name="Mcewen J.G."/>
            <person name="Clay O.K."/>
            <person name="Cuomo C.A."/>
        </authorList>
    </citation>
    <scope>NUCLEOTIDE SEQUENCE [LARGE SCALE GENOMIC DNA]</scope>
    <source>
        <strain evidence="1 2">UAMH7299</strain>
    </source>
</reference>
<dbReference type="InterPro" id="IPR012340">
    <property type="entry name" value="NA-bd_OB-fold"/>
</dbReference>
<proteinExistence type="predicted"/>
<sequence>MSVKVITLTGAPRRRFLDWDESGLLNSCCFCDVDDRLNAPSTADVPRWREVRVPNQQTCSSTKLEDHGAGQVSFFKLGQIDRYSGQTASMYTEDETSHFYDHSFAMHEGVPTVLSGFSESYLDTSAEGDTLDLSVSYFSTDENRSSDQPAIPTHLSDLEDIPRATYLSSIAPRTINVNLIVAIITINHRRRVRTRWGNEMDIVEVVVGDETRTGFGITCWLRPEDECLKAEGAGQKTLESSLRSIRPRDVVLFRCVALNSFQGQVYGQSLRNNITKVDLLHRIPVDSTDSCGMFTAKALADEANGSNPQAMKVRRVRDWVLNFVSPNMPPAISKPLVGVGRDQNRLVPPDTP</sequence>
<dbReference type="EMBL" id="PDNA01000129">
    <property type="protein sequence ID" value="PGH11672.1"/>
    <property type="molecule type" value="Genomic_DNA"/>
</dbReference>
<dbReference type="OrthoDB" id="5378679at2759"/>
<name>A0A2B7XSR2_POLH7</name>
<dbReference type="Gene3D" id="2.40.50.140">
    <property type="entry name" value="Nucleic acid-binding proteins"/>
    <property type="match status" value="1"/>
</dbReference>
<comment type="caution">
    <text evidence="1">The sequence shown here is derived from an EMBL/GenBank/DDBJ whole genome shotgun (WGS) entry which is preliminary data.</text>
</comment>
<dbReference type="Proteomes" id="UP000224634">
    <property type="component" value="Unassembled WGS sequence"/>
</dbReference>